<reference evidence="10 11" key="1">
    <citation type="journal article" date="2014" name="Genome Announc.">
        <title>Genome Sequence of Youngiibacter fragilis, the Type Strain of the Genus Youngiibacter.</title>
        <authorList>
            <person name="Wawrik C.B."/>
            <person name="Callaghan A.V."/>
            <person name="Stamps B.W."/>
            <person name="Wawrik B."/>
        </authorList>
    </citation>
    <scope>NUCLEOTIDE SEQUENCE [LARGE SCALE GENOMIC DNA]</scope>
    <source>
        <strain evidence="10 11">232.1</strain>
    </source>
</reference>
<dbReference type="HAMAP" id="MF_00372">
    <property type="entry name" value="HutI"/>
    <property type="match status" value="1"/>
</dbReference>
<feature type="binding site" evidence="8">
    <location>
        <position position="341"/>
    </location>
    <ligand>
        <name>N-formimidoyl-L-glutamate</name>
        <dbReference type="ChEBI" id="CHEBI:58928"/>
    </ligand>
</feature>
<dbReference type="InterPro" id="IPR005920">
    <property type="entry name" value="HutI"/>
</dbReference>
<dbReference type="EMBL" id="AXUN02000198">
    <property type="protein sequence ID" value="ETA79748.1"/>
    <property type="molecule type" value="Genomic_DNA"/>
</dbReference>
<dbReference type="STRING" id="994573.T472_0214590"/>
<dbReference type="GO" id="GO:0005506">
    <property type="term" value="F:iron ion binding"/>
    <property type="evidence" value="ECO:0007669"/>
    <property type="project" value="UniProtKB-UniRule"/>
</dbReference>
<comment type="catalytic activity">
    <reaction evidence="8">
        <text>4-imidazolone-5-propanoate + H2O = N-formimidoyl-L-glutamate</text>
        <dbReference type="Rhea" id="RHEA:23660"/>
        <dbReference type="ChEBI" id="CHEBI:15377"/>
        <dbReference type="ChEBI" id="CHEBI:58928"/>
        <dbReference type="ChEBI" id="CHEBI:77893"/>
        <dbReference type="EC" id="3.5.2.7"/>
    </reaction>
</comment>
<dbReference type="NCBIfam" id="TIGR01224">
    <property type="entry name" value="hutI"/>
    <property type="match status" value="1"/>
</dbReference>
<keyword evidence="6 8" id="KW-0862">Zinc</keyword>
<evidence type="ECO:0000256" key="1">
    <source>
        <dbReference type="ARBA" id="ARBA00012864"/>
    </source>
</evidence>
<dbReference type="FunFam" id="3.20.20.140:FF:000007">
    <property type="entry name" value="Imidazolonepropionase"/>
    <property type="match status" value="1"/>
</dbReference>
<evidence type="ECO:0000256" key="6">
    <source>
        <dbReference type="ARBA" id="ARBA00022833"/>
    </source>
</evidence>
<keyword evidence="4 8" id="KW-0378">Hydrolase</keyword>
<keyword evidence="11" id="KW-1185">Reference proteome</keyword>
<sequence length="437" mass="47611">MTEVTSLRTPMLMNGKATLIIGLASLATPLGNVPRGGKEQGQITEMIRPAVILSEGKISRVLDEDEAKALDTGDYEIIDGTGMTLLPGFVDPHTHLVFGGTREDEFSMRLRGESYMEIMRKGGGIASSVARTREATFGELLEATRKRITGMASHGITTVEAKSGYGLDKETELKQLRVAKRLNEEGTIEIVSTFMGAHSVPQEYKGRESQFLDMLKNDVLPAVRHEGLAEFCDIFCEKGVFSVEESREYLKACREMGFRLKIHADEMSDLGGAALAAEIGAISADHLLKASMEGLRQMKEAGVIPVLLPLTAFSLKEEYANGRRIIDMGLPVALGTDFNPGSSYSYSVPLMAALACLQMGLTPEEMLTALTLNSACAIGRGDKKGTIEVGKDADLVLIDAPSYRFLPYHFGVNLVAMTIKAGSVIYTRSDDRWKHMM</sequence>
<feature type="binding site" evidence="8">
    <location>
        <position position="165"/>
    </location>
    <ligand>
        <name>N-formimidoyl-L-glutamate</name>
        <dbReference type="ChEBI" id="CHEBI:58928"/>
    </ligand>
</feature>
<keyword evidence="2 8" id="KW-0963">Cytoplasm</keyword>
<evidence type="ECO:0000313" key="10">
    <source>
        <dbReference type="EMBL" id="ETA79748.1"/>
    </source>
</evidence>
<dbReference type="UniPathway" id="UPA00379">
    <property type="reaction ID" value="UER00551"/>
</dbReference>
<feature type="binding site" evidence="8">
    <location>
        <position position="342"/>
    </location>
    <ligand>
        <name>4-imidazolone-5-propanoate</name>
        <dbReference type="ChEBI" id="CHEBI:77893"/>
    </ligand>
</feature>
<feature type="binding site" evidence="8">
    <location>
        <position position="337"/>
    </location>
    <ligand>
        <name>Zn(2+)</name>
        <dbReference type="ChEBI" id="CHEBI:29105"/>
    </ligand>
</feature>
<evidence type="ECO:0000259" key="9">
    <source>
        <dbReference type="Pfam" id="PF07969"/>
    </source>
</evidence>
<dbReference type="CDD" id="cd01296">
    <property type="entry name" value="Imidazolone-5PH"/>
    <property type="match status" value="1"/>
</dbReference>
<feature type="domain" description="Amidohydrolase 3" evidence="9">
    <location>
        <begin position="134"/>
        <end position="426"/>
    </location>
</feature>
<dbReference type="PANTHER" id="PTHR42752:SF1">
    <property type="entry name" value="IMIDAZOLONEPROPIONASE-RELATED"/>
    <property type="match status" value="1"/>
</dbReference>
<dbReference type="InterPro" id="IPR013108">
    <property type="entry name" value="Amidohydro_3"/>
</dbReference>
<feature type="binding site" evidence="8">
    <location>
        <position position="263"/>
    </location>
    <ligand>
        <name>Fe(3+)</name>
        <dbReference type="ChEBI" id="CHEBI:29034"/>
    </ligand>
</feature>
<accession>V7I1K2</accession>
<feature type="binding site" evidence="8">
    <location>
        <position position="337"/>
    </location>
    <ligand>
        <name>Fe(3+)</name>
        <dbReference type="ChEBI" id="CHEBI:29034"/>
    </ligand>
</feature>
<comment type="function">
    <text evidence="8">Catalyzes the hydrolytic cleavage of the carbon-nitrogen bond in imidazolone-5-propanoate to yield N-formimidoyl-L-glutamate. It is the third step in the universal histidine degradation pathway.</text>
</comment>
<dbReference type="Gene3D" id="3.20.20.140">
    <property type="entry name" value="Metal-dependent hydrolases"/>
    <property type="match status" value="1"/>
</dbReference>
<keyword evidence="5 8" id="KW-0369">Histidine metabolism</keyword>
<comment type="similarity">
    <text evidence="8">Belongs to the metallo-dependent hydrolases superfamily. HutI family.</text>
</comment>
<feature type="binding site" evidence="8">
    <location>
        <position position="339"/>
    </location>
    <ligand>
        <name>N-formimidoyl-L-glutamate</name>
        <dbReference type="ChEBI" id="CHEBI:58928"/>
    </ligand>
</feature>
<evidence type="ECO:0000256" key="2">
    <source>
        <dbReference type="ARBA" id="ARBA00022490"/>
    </source>
</evidence>
<dbReference type="GO" id="GO:0008270">
    <property type="term" value="F:zinc ion binding"/>
    <property type="evidence" value="ECO:0007669"/>
    <property type="project" value="UniProtKB-UniRule"/>
</dbReference>
<evidence type="ECO:0000313" key="11">
    <source>
        <dbReference type="Proteomes" id="UP000017747"/>
    </source>
</evidence>
<dbReference type="GO" id="GO:0019556">
    <property type="term" value="P:L-histidine catabolic process to glutamate and formamide"/>
    <property type="evidence" value="ECO:0007669"/>
    <property type="project" value="UniProtKB-UniRule"/>
</dbReference>
<dbReference type="InterPro" id="IPR032466">
    <property type="entry name" value="Metal_Hydrolase"/>
</dbReference>
<keyword evidence="7 8" id="KW-0408">Iron</keyword>
<dbReference type="EC" id="3.5.2.7" evidence="1 8"/>
<dbReference type="RefSeq" id="WP_023863661.1">
    <property type="nucleotide sequence ID" value="NZ_AXUN02000198.1"/>
</dbReference>
<dbReference type="GO" id="GO:0050480">
    <property type="term" value="F:imidazolonepropionase activity"/>
    <property type="evidence" value="ECO:0007669"/>
    <property type="project" value="UniProtKB-UniRule"/>
</dbReference>
<feature type="binding site" evidence="8">
    <location>
        <position position="95"/>
    </location>
    <ligand>
        <name>Zn(2+)</name>
        <dbReference type="ChEBI" id="CHEBI:29105"/>
    </ligand>
</feature>
<protein>
    <recommendedName>
        <fullName evidence="1 8">Imidazolonepropionase</fullName>
        <ecNumber evidence="1 8">3.5.2.7</ecNumber>
    </recommendedName>
    <alternativeName>
        <fullName evidence="8">Imidazolone-5-propionate hydrolase</fullName>
    </alternativeName>
</protein>
<feature type="binding site" evidence="8">
    <location>
        <position position="266"/>
    </location>
    <ligand>
        <name>4-imidazolone-5-propanoate</name>
        <dbReference type="ChEBI" id="CHEBI:77893"/>
    </ligand>
</feature>
<feature type="binding site" evidence="8">
    <location>
        <position position="165"/>
    </location>
    <ligand>
        <name>4-imidazolone-5-propanoate</name>
        <dbReference type="ChEBI" id="CHEBI:77893"/>
    </ligand>
</feature>
<comment type="subcellular location">
    <subcellularLocation>
        <location evidence="8">Cytoplasm</location>
    </subcellularLocation>
</comment>
<organism evidence="10 11">
    <name type="scientific">Youngiibacter fragilis 232.1</name>
    <dbReference type="NCBI Taxonomy" id="994573"/>
    <lineage>
        <taxon>Bacteria</taxon>
        <taxon>Bacillati</taxon>
        <taxon>Bacillota</taxon>
        <taxon>Clostridia</taxon>
        <taxon>Eubacteriales</taxon>
        <taxon>Clostridiaceae</taxon>
        <taxon>Youngiibacter</taxon>
    </lineage>
</organism>
<gene>
    <name evidence="8" type="primary">hutI</name>
    <name evidence="10" type="ORF">T472_0214590</name>
</gene>
<dbReference type="SUPFAM" id="SSF51338">
    <property type="entry name" value="Composite domain of metallo-dependent hydrolases"/>
    <property type="match status" value="1"/>
</dbReference>
<dbReference type="PATRIC" id="fig|994573.3.peg.2745"/>
<dbReference type="AlphaFoldDB" id="V7I1K2"/>
<dbReference type="GO" id="GO:0005737">
    <property type="term" value="C:cytoplasm"/>
    <property type="evidence" value="ECO:0007669"/>
    <property type="project" value="UniProtKB-SubCell"/>
</dbReference>
<name>V7I1K2_9CLOT</name>
<feature type="binding site" evidence="8">
    <location>
        <position position="93"/>
    </location>
    <ligand>
        <name>Zn(2+)</name>
        <dbReference type="ChEBI" id="CHEBI:29105"/>
    </ligand>
</feature>
<evidence type="ECO:0000256" key="8">
    <source>
        <dbReference type="HAMAP-Rule" id="MF_00372"/>
    </source>
</evidence>
<evidence type="ECO:0000256" key="4">
    <source>
        <dbReference type="ARBA" id="ARBA00022801"/>
    </source>
</evidence>
<feature type="binding site" evidence="8">
    <location>
        <position position="198"/>
    </location>
    <ligand>
        <name>4-imidazolone-5-propanoate</name>
        <dbReference type="ChEBI" id="CHEBI:77893"/>
    </ligand>
</feature>
<proteinExistence type="inferred from homology"/>
<comment type="caution">
    <text evidence="10">The sequence shown here is derived from an EMBL/GenBank/DDBJ whole genome shotgun (WGS) entry which is preliminary data.</text>
</comment>
<evidence type="ECO:0000256" key="3">
    <source>
        <dbReference type="ARBA" id="ARBA00022723"/>
    </source>
</evidence>
<feature type="binding site" evidence="8">
    <location>
        <position position="102"/>
    </location>
    <ligand>
        <name>4-imidazolone-5-propanoate</name>
        <dbReference type="ChEBI" id="CHEBI:77893"/>
    </ligand>
</feature>
<dbReference type="Proteomes" id="UP000017747">
    <property type="component" value="Unassembled WGS sequence"/>
</dbReference>
<dbReference type="Gene3D" id="2.30.40.10">
    <property type="entry name" value="Urease, subunit C, domain 1"/>
    <property type="match status" value="1"/>
</dbReference>
<feature type="binding site" evidence="8">
    <location>
        <position position="263"/>
    </location>
    <ligand>
        <name>Zn(2+)</name>
        <dbReference type="ChEBI" id="CHEBI:29105"/>
    </ligand>
</feature>
<feature type="binding site" evidence="8">
    <location>
        <position position="95"/>
    </location>
    <ligand>
        <name>Fe(3+)</name>
        <dbReference type="ChEBI" id="CHEBI:29034"/>
    </ligand>
</feature>
<evidence type="ECO:0000256" key="7">
    <source>
        <dbReference type="ARBA" id="ARBA00023004"/>
    </source>
</evidence>
<feature type="binding site" evidence="8">
    <location>
        <position position="93"/>
    </location>
    <ligand>
        <name>Fe(3+)</name>
        <dbReference type="ChEBI" id="CHEBI:29034"/>
    </ligand>
</feature>
<keyword evidence="3 8" id="KW-0479">Metal-binding</keyword>
<dbReference type="SUPFAM" id="SSF51556">
    <property type="entry name" value="Metallo-dependent hydrolases"/>
    <property type="match status" value="1"/>
</dbReference>
<dbReference type="InterPro" id="IPR011059">
    <property type="entry name" value="Metal-dep_hydrolase_composite"/>
</dbReference>
<comment type="pathway">
    <text evidence="8">Amino-acid degradation; L-histidine degradation into L-glutamate; N-formimidoyl-L-glutamate from L-histidine: step 3/3.</text>
</comment>
<dbReference type="Pfam" id="PF07969">
    <property type="entry name" value="Amidohydro_3"/>
    <property type="match status" value="1"/>
</dbReference>
<comment type="cofactor">
    <cofactor evidence="8">
        <name>Zn(2+)</name>
        <dbReference type="ChEBI" id="CHEBI:29105"/>
    </cofactor>
    <cofactor evidence="8">
        <name>Fe(3+)</name>
        <dbReference type="ChEBI" id="CHEBI:29034"/>
    </cofactor>
    <text evidence="8">Binds 1 zinc or iron ion per subunit.</text>
</comment>
<dbReference type="eggNOG" id="COG1228">
    <property type="taxonomic scope" value="Bacteria"/>
</dbReference>
<dbReference type="PANTHER" id="PTHR42752">
    <property type="entry name" value="IMIDAZOLONEPROPIONASE"/>
    <property type="match status" value="1"/>
</dbReference>
<dbReference type="GO" id="GO:0019557">
    <property type="term" value="P:L-histidine catabolic process to glutamate and formate"/>
    <property type="evidence" value="ECO:0007669"/>
    <property type="project" value="UniProtKB-UniPathway"/>
</dbReference>
<evidence type="ECO:0000256" key="5">
    <source>
        <dbReference type="ARBA" id="ARBA00022808"/>
    </source>
</evidence>